<keyword evidence="2" id="KW-1185">Reference proteome</keyword>
<evidence type="ECO:0000313" key="1">
    <source>
        <dbReference type="EMBL" id="NAY93461.1"/>
    </source>
</evidence>
<dbReference type="RefSeq" id="WP_166524872.1">
    <property type="nucleotide sequence ID" value="NZ_JAAABI010000012.1"/>
</dbReference>
<gene>
    <name evidence="1" type="ORF">GTQ34_16235</name>
</gene>
<reference evidence="1" key="1">
    <citation type="submission" date="2020-01" db="EMBL/GenBank/DDBJ databases">
        <title>Muricauda ochracea sp. nov., isolated from a tidal flat of Garorim bay in Korea.</title>
        <authorList>
            <person name="Kim D."/>
            <person name="Yoo Y."/>
            <person name="Kim J.-J."/>
        </authorList>
    </citation>
    <scope>NUCLEOTIDE SEQUENCE</scope>
    <source>
        <strain evidence="1">JGD-17</strain>
    </source>
</reference>
<organism evidence="1 2">
    <name type="scientific">Flagellimonas ochracea</name>
    <dbReference type="NCBI Taxonomy" id="2696472"/>
    <lineage>
        <taxon>Bacteria</taxon>
        <taxon>Pseudomonadati</taxon>
        <taxon>Bacteroidota</taxon>
        <taxon>Flavobacteriia</taxon>
        <taxon>Flavobacteriales</taxon>
        <taxon>Flavobacteriaceae</taxon>
        <taxon>Flagellimonas</taxon>
    </lineage>
</organism>
<dbReference type="Proteomes" id="UP000667650">
    <property type="component" value="Unassembled WGS sequence"/>
</dbReference>
<dbReference type="AlphaFoldDB" id="A0A964WYQ1"/>
<proteinExistence type="predicted"/>
<name>A0A964WYQ1_9FLAO</name>
<protein>
    <submittedName>
        <fullName evidence="1">Uncharacterized protein</fullName>
    </submittedName>
</protein>
<sequence length="196" mass="22791">MKTILTTLLIFIITLCGIVQVNAQAMKLVELLHSEEIAQRKRGLNEIARAENLKMEGKESSDDELYQNLVSVYSSVFNEQEIQDLIAIQESTANQAFLKRKGELQRRCREVFDDWEKRLVFDDLENKIRSGTDRNGGAESQQKSILAREYPKVRDSEYLKKILSENPTILEDFRLLVDFLEPQEFELFFDAKIIKN</sequence>
<evidence type="ECO:0000313" key="2">
    <source>
        <dbReference type="Proteomes" id="UP000667650"/>
    </source>
</evidence>
<accession>A0A964WYQ1</accession>
<dbReference type="EMBL" id="JAAABI010000012">
    <property type="protein sequence ID" value="NAY93461.1"/>
    <property type="molecule type" value="Genomic_DNA"/>
</dbReference>
<comment type="caution">
    <text evidence="1">The sequence shown here is derived from an EMBL/GenBank/DDBJ whole genome shotgun (WGS) entry which is preliminary data.</text>
</comment>